<name>A0ABS2CI39_9MICO</name>
<dbReference type="Proteomes" id="UP001430172">
    <property type="component" value="Unassembled WGS sequence"/>
</dbReference>
<feature type="chain" id="PRO_5046502491" description="Secreted protein" evidence="1">
    <location>
        <begin position="21"/>
        <end position="87"/>
    </location>
</feature>
<sequence>MAGTSRRGLLAAAGSGTAIAVVATAAAAQASPRTRDEALEDLDGAVLVAFIEDPGTGVISLMVGEEEVEVHDPALVRRLVKAAGGKA</sequence>
<reference evidence="2" key="1">
    <citation type="submission" date="2021-02" db="EMBL/GenBank/DDBJ databases">
        <title>Phycicoccus sp. MQZ13P-5T, whole genome shotgun sequence.</title>
        <authorList>
            <person name="Tuo L."/>
        </authorList>
    </citation>
    <scope>NUCLEOTIDE SEQUENCE</scope>
    <source>
        <strain evidence="2">MQZ13P-5</strain>
    </source>
</reference>
<keyword evidence="3" id="KW-1185">Reference proteome</keyword>
<evidence type="ECO:0008006" key="4">
    <source>
        <dbReference type="Google" id="ProtNLM"/>
    </source>
</evidence>
<feature type="signal peptide" evidence="1">
    <location>
        <begin position="1"/>
        <end position="20"/>
    </location>
</feature>
<evidence type="ECO:0000313" key="2">
    <source>
        <dbReference type="EMBL" id="MBM6399465.1"/>
    </source>
</evidence>
<gene>
    <name evidence="2" type="ORF">JQN70_03610</name>
</gene>
<dbReference type="PROSITE" id="PS51318">
    <property type="entry name" value="TAT"/>
    <property type="match status" value="1"/>
</dbReference>
<evidence type="ECO:0000256" key="1">
    <source>
        <dbReference type="SAM" id="SignalP"/>
    </source>
</evidence>
<accession>A0ABS2CI39</accession>
<dbReference type="RefSeq" id="WP_204129959.1">
    <property type="nucleotide sequence ID" value="NZ_JAFDVD010000005.1"/>
</dbReference>
<dbReference type="InterPro" id="IPR006311">
    <property type="entry name" value="TAT_signal"/>
</dbReference>
<evidence type="ECO:0000313" key="3">
    <source>
        <dbReference type="Proteomes" id="UP001430172"/>
    </source>
</evidence>
<dbReference type="EMBL" id="JAFDVD010000005">
    <property type="protein sequence ID" value="MBM6399465.1"/>
    <property type="molecule type" value="Genomic_DNA"/>
</dbReference>
<keyword evidence="1" id="KW-0732">Signal</keyword>
<comment type="caution">
    <text evidence="2">The sequence shown here is derived from an EMBL/GenBank/DDBJ whole genome shotgun (WGS) entry which is preliminary data.</text>
</comment>
<protein>
    <recommendedName>
        <fullName evidence="4">Secreted protein</fullName>
    </recommendedName>
</protein>
<organism evidence="2 3">
    <name type="scientific">Phycicoccus sonneratiae</name>
    <dbReference type="NCBI Taxonomy" id="2807628"/>
    <lineage>
        <taxon>Bacteria</taxon>
        <taxon>Bacillati</taxon>
        <taxon>Actinomycetota</taxon>
        <taxon>Actinomycetes</taxon>
        <taxon>Micrococcales</taxon>
        <taxon>Intrasporangiaceae</taxon>
        <taxon>Phycicoccus</taxon>
    </lineage>
</organism>
<proteinExistence type="predicted"/>